<dbReference type="STRING" id="1913578.LPB140_08890"/>
<name>A0A1L3JCL7_9SPHN</name>
<organism evidence="1 2">
    <name type="scientific">Sphingorhabdus lutea</name>
    <dbReference type="NCBI Taxonomy" id="1913578"/>
    <lineage>
        <taxon>Bacteria</taxon>
        <taxon>Pseudomonadati</taxon>
        <taxon>Pseudomonadota</taxon>
        <taxon>Alphaproteobacteria</taxon>
        <taxon>Sphingomonadales</taxon>
        <taxon>Sphingomonadaceae</taxon>
        <taxon>Sphingorhabdus</taxon>
    </lineage>
</organism>
<gene>
    <name evidence="1" type="ORF">LPB140_08890</name>
</gene>
<proteinExistence type="predicted"/>
<evidence type="ECO:0000313" key="2">
    <source>
        <dbReference type="Proteomes" id="UP000242561"/>
    </source>
</evidence>
<dbReference type="Proteomes" id="UP000242561">
    <property type="component" value="Chromosome"/>
</dbReference>
<protein>
    <submittedName>
        <fullName evidence="1">Uncharacterized protein</fullName>
    </submittedName>
</protein>
<reference evidence="1 2" key="1">
    <citation type="submission" date="2016-11" db="EMBL/GenBank/DDBJ databases">
        <title>Sphingorhabdus sp. LPB0140, isolated from marine environment.</title>
        <authorList>
            <person name="Kim E."/>
            <person name="Yi H."/>
        </authorList>
    </citation>
    <scope>NUCLEOTIDE SEQUENCE [LARGE SCALE GENOMIC DNA]</scope>
    <source>
        <strain evidence="1 2">LPB0140</strain>
    </source>
</reference>
<dbReference type="KEGG" id="sphl:LPB140_08890"/>
<dbReference type="OrthoDB" id="9806213at2"/>
<evidence type="ECO:0000313" key="1">
    <source>
        <dbReference type="EMBL" id="APG62885.1"/>
    </source>
</evidence>
<accession>A0A1L3JCL7</accession>
<dbReference type="EMBL" id="CP018154">
    <property type="protein sequence ID" value="APG62885.1"/>
    <property type="molecule type" value="Genomic_DNA"/>
</dbReference>
<sequence>MTREVNAQSSMFASLTWKHTDGLWEGFKIALPFTLLRRLGCVLEPTTFLNEGKKAVGILTNIIDDFLKSGEKLDLYSLSVE</sequence>
<dbReference type="RefSeq" id="WP_072559534.1">
    <property type="nucleotide sequence ID" value="NZ_CP018154.1"/>
</dbReference>
<dbReference type="AlphaFoldDB" id="A0A1L3JCL7"/>
<keyword evidence="2" id="KW-1185">Reference proteome</keyword>